<keyword evidence="3" id="KW-1185">Reference proteome</keyword>
<dbReference type="InterPro" id="IPR043129">
    <property type="entry name" value="ATPase_NBD"/>
</dbReference>
<feature type="domain" description="ATPase BadF/BadG/BcrA/BcrD type" evidence="1">
    <location>
        <begin position="11"/>
        <end position="241"/>
    </location>
</feature>
<evidence type="ECO:0000313" key="2">
    <source>
        <dbReference type="EMBL" id="AVX05707.1"/>
    </source>
</evidence>
<dbReference type="Proteomes" id="UP000258927">
    <property type="component" value="Chromosome"/>
</dbReference>
<dbReference type="Gene3D" id="3.30.420.40">
    <property type="match status" value="2"/>
</dbReference>
<evidence type="ECO:0000259" key="1">
    <source>
        <dbReference type="Pfam" id="PF01869"/>
    </source>
</evidence>
<name>A0A2R4MI49_9HYPH</name>
<dbReference type="PANTHER" id="PTHR43190:SF3">
    <property type="entry name" value="N-ACETYL-D-GLUCOSAMINE KINASE"/>
    <property type="match status" value="1"/>
</dbReference>
<dbReference type="KEGG" id="mmyr:MXMO3_03201"/>
<dbReference type="PANTHER" id="PTHR43190">
    <property type="entry name" value="N-ACETYL-D-GLUCOSAMINE KINASE"/>
    <property type="match status" value="1"/>
</dbReference>
<keyword evidence="2" id="KW-0808">Transferase</keyword>
<organism evidence="2 3">
    <name type="scientific">Maritalea myrionectae</name>
    <dbReference type="NCBI Taxonomy" id="454601"/>
    <lineage>
        <taxon>Bacteria</taxon>
        <taxon>Pseudomonadati</taxon>
        <taxon>Pseudomonadota</taxon>
        <taxon>Alphaproteobacteria</taxon>
        <taxon>Hyphomicrobiales</taxon>
        <taxon>Devosiaceae</taxon>
        <taxon>Maritalea</taxon>
    </lineage>
</organism>
<dbReference type="CDD" id="cd24082">
    <property type="entry name" value="ASKHA_NBD_GspK-like"/>
    <property type="match status" value="1"/>
</dbReference>
<keyword evidence="2" id="KW-0418">Kinase</keyword>
<accession>A0A2R4MI49</accession>
<evidence type="ECO:0000313" key="3">
    <source>
        <dbReference type="Proteomes" id="UP000258927"/>
    </source>
</evidence>
<proteinExistence type="predicted"/>
<reference evidence="2 3" key="1">
    <citation type="submission" date="2017-05" db="EMBL/GenBank/DDBJ databases">
        <title>Genome Analysis of Maritalea myrionectae HL2708#5.</title>
        <authorList>
            <consortium name="Cotde Inc.-PKNU"/>
            <person name="Jang D."/>
            <person name="Oh H.-M."/>
        </authorList>
    </citation>
    <scope>NUCLEOTIDE SEQUENCE [LARGE SCALE GENOMIC DNA]</scope>
    <source>
        <strain evidence="2 3">HL2708#5</strain>
    </source>
</reference>
<dbReference type="SUPFAM" id="SSF53067">
    <property type="entry name" value="Actin-like ATPase domain"/>
    <property type="match status" value="2"/>
</dbReference>
<dbReference type="InterPro" id="IPR002731">
    <property type="entry name" value="ATPase_BadF"/>
</dbReference>
<dbReference type="InterPro" id="IPR052519">
    <property type="entry name" value="Euk-type_GlcNAc_Kinase"/>
</dbReference>
<dbReference type="GO" id="GO:0016301">
    <property type="term" value="F:kinase activity"/>
    <property type="evidence" value="ECO:0007669"/>
    <property type="project" value="UniProtKB-KW"/>
</dbReference>
<dbReference type="STRING" id="1122213.GCA_000423365_00893"/>
<dbReference type="Pfam" id="PF01869">
    <property type="entry name" value="BcrAD_BadFG"/>
    <property type="match status" value="1"/>
</dbReference>
<dbReference type="AlphaFoldDB" id="A0A2R4MI49"/>
<protein>
    <submittedName>
        <fullName evidence="2">Glucosamine kinase</fullName>
    </submittedName>
</protein>
<dbReference type="RefSeq" id="WP_117396509.1">
    <property type="nucleotide sequence ID" value="NZ_CP021330.1"/>
</dbReference>
<gene>
    <name evidence="2" type="ORF">MXMO3_03201</name>
</gene>
<dbReference type="EMBL" id="CP021330">
    <property type="protein sequence ID" value="AVX05707.1"/>
    <property type="molecule type" value="Genomic_DNA"/>
</dbReference>
<sequence>MNNIQSCLLLIDGGGSGARARLCTIDGEVLVTGNGGPANLSTDFAAASANLHALAQSVYQQAGRPTSCWSQDYAYVALAGAGASTKRQNLINSFGFKKMQLATDVDVTLAAALGTEQDGLVAMLGTGSFFVWRNQGRVRRVGGWGFILGDECGGAWLGREVLRATIRAYDDVGPRSELTAQMLDRFEGTPKAMVPFARDAHAADFAKLAPLLVAAYEKQDEVAVEIFDRAVDMLCESIGAAADVPGQHLCFLGGLGPTYQKLMPAAYQAICHTAKGTALDGAYWLAQKEFAL</sequence>